<evidence type="ECO:0000313" key="2">
    <source>
        <dbReference type="EMBL" id="SHI43122.1"/>
    </source>
</evidence>
<evidence type="ECO:0000256" key="1">
    <source>
        <dbReference type="SAM" id="Phobius"/>
    </source>
</evidence>
<keyword evidence="3" id="KW-1185">Reference proteome</keyword>
<dbReference type="STRING" id="1122189.SAMN02745165_00021"/>
<accession>A0A1M6B2Z5</accession>
<protein>
    <submittedName>
        <fullName evidence="2">Uncharacterized protein</fullName>
    </submittedName>
</protein>
<gene>
    <name evidence="2" type="ORF">SAMN02745165_00021</name>
</gene>
<sequence>MIKIEDMMFFIKVSSKNIFKPFVKLTAVFLIHLKNRYSDMPPGTLILVAKQCSSVLLVTLLCLVMRRIMV</sequence>
<dbReference type="EMBL" id="FQZT01000001">
    <property type="protein sequence ID" value="SHI43122.1"/>
    <property type="molecule type" value="Genomic_DNA"/>
</dbReference>
<keyword evidence="1" id="KW-0812">Transmembrane</keyword>
<organism evidence="2 3">
    <name type="scientific">Malonomonas rubra DSM 5091</name>
    <dbReference type="NCBI Taxonomy" id="1122189"/>
    <lineage>
        <taxon>Bacteria</taxon>
        <taxon>Pseudomonadati</taxon>
        <taxon>Thermodesulfobacteriota</taxon>
        <taxon>Desulfuromonadia</taxon>
        <taxon>Desulfuromonadales</taxon>
        <taxon>Geopsychrobacteraceae</taxon>
        <taxon>Malonomonas</taxon>
    </lineage>
</organism>
<name>A0A1M6B2Z5_MALRU</name>
<feature type="transmembrane region" description="Helical" evidence="1">
    <location>
        <begin position="43"/>
        <end position="64"/>
    </location>
</feature>
<reference evidence="2 3" key="1">
    <citation type="submission" date="2016-11" db="EMBL/GenBank/DDBJ databases">
        <authorList>
            <person name="Jaros S."/>
            <person name="Januszkiewicz K."/>
            <person name="Wedrychowicz H."/>
        </authorList>
    </citation>
    <scope>NUCLEOTIDE SEQUENCE [LARGE SCALE GENOMIC DNA]</scope>
    <source>
        <strain evidence="2 3">DSM 5091</strain>
    </source>
</reference>
<evidence type="ECO:0000313" key="3">
    <source>
        <dbReference type="Proteomes" id="UP000184171"/>
    </source>
</evidence>
<keyword evidence="1" id="KW-0472">Membrane</keyword>
<keyword evidence="1" id="KW-1133">Transmembrane helix</keyword>
<dbReference type="AlphaFoldDB" id="A0A1M6B2Z5"/>
<dbReference type="Proteomes" id="UP000184171">
    <property type="component" value="Unassembled WGS sequence"/>
</dbReference>
<proteinExistence type="predicted"/>